<dbReference type="Pfam" id="PF04438">
    <property type="entry name" value="zf-HIT"/>
    <property type="match status" value="1"/>
</dbReference>
<dbReference type="CDD" id="cd21437">
    <property type="entry name" value="zf-HIT_ZNHIT1_like"/>
    <property type="match status" value="1"/>
</dbReference>
<evidence type="ECO:0000256" key="1">
    <source>
        <dbReference type="ARBA" id="ARBA00022723"/>
    </source>
</evidence>
<dbReference type="InterPro" id="IPR039723">
    <property type="entry name" value="Vps71/ZNHIT1"/>
</dbReference>
<dbReference type="GO" id="GO:0005634">
    <property type="term" value="C:nucleus"/>
    <property type="evidence" value="ECO:0007669"/>
    <property type="project" value="UniProtKB-ARBA"/>
</dbReference>
<dbReference type="GO" id="GO:0006338">
    <property type="term" value="P:chromatin remodeling"/>
    <property type="evidence" value="ECO:0007669"/>
    <property type="project" value="InterPro"/>
</dbReference>
<accession>U4LE97</accession>
<dbReference type="PANTHER" id="PTHR13093">
    <property type="entry name" value="ZINC FINGER HIT DOMAIN CONTAINING PROTEIN 1"/>
    <property type="match status" value="1"/>
</dbReference>
<dbReference type="GO" id="GO:0008270">
    <property type="term" value="F:zinc ion binding"/>
    <property type="evidence" value="ECO:0007669"/>
    <property type="project" value="UniProtKB-UniRule"/>
</dbReference>
<protein>
    <submittedName>
        <fullName evidence="6">Similar to Uncharacterized zinc finger protein C29A3.05 acc. no. O59669</fullName>
    </submittedName>
</protein>
<evidence type="ECO:0000259" key="5">
    <source>
        <dbReference type="PROSITE" id="PS51083"/>
    </source>
</evidence>
<evidence type="ECO:0000256" key="2">
    <source>
        <dbReference type="ARBA" id="ARBA00022771"/>
    </source>
</evidence>
<keyword evidence="7" id="KW-1185">Reference proteome</keyword>
<evidence type="ECO:0000313" key="7">
    <source>
        <dbReference type="Proteomes" id="UP000018144"/>
    </source>
</evidence>
<keyword evidence="1" id="KW-0479">Metal-binding</keyword>
<dbReference type="OrthoDB" id="74807at2759"/>
<name>U4LE97_PYROM</name>
<dbReference type="AlphaFoldDB" id="U4LE97"/>
<dbReference type="STRING" id="1076935.U4LE97"/>
<dbReference type="PROSITE" id="PS51083">
    <property type="entry name" value="ZF_HIT"/>
    <property type="match status" value="1"/>
</dbReference>
<organism evidence="6 7">
    <name type="scientific">Pyronema omphalodes (strain CBS 100304)</name>
    <name type="common">Pyronema confluens</name>
    <dbReference type="NCBI Taxonomy" id="1076935"/>
    <lineage>
        <taxon>Eukaryota</taxon>
        <taxon>Fungi</taxon>
        <taxon>Dikarya</taxon>
        <taxon>Ascomycota</taxon>
        <taxon>Pezizomycotina</taxon>
        <taxon>Pezizomycetes</taxon>
        <taxon>Pezizales</taxon>
        <taxon>Pyronemataceae</taxon>
        <taxon>Pyronema</taxon>
    </lineage>
</organism>
<evidence type="ECO:0000256" key="3">
    <source>
        <dbReference type="ARBA" id="ARBA00022833"/>
    </source>
</evidence>
<dbReference type="InterPro" id="IPR007529">
    <property type="entry name" value="Znf_HIT"/>
</dbReference>
<dbReference type="EMBL" id="HF935441">
    <property type="protein sequence ID" value="CCX30434.1"/>
    <property type="molecule type" value="Genomic_DNA"/>
</dbReference>
<gene>
    <name evidence="6" type="ORF">PCON_08633</name>
</gene>
<dbReference type="OMA" id="CCMCGYW"/>
<dbReference type="SUPFAM" id="SSF144232">
    <property type="entry name" value="HIT/MYND zinc finger-like"/>
    <property type="match status" value="1"/>
</dbReference>
<proteinExistence type="predicted"/>
<keyword evidence="3" id="KW-0862">Zinc</keyword>
<evidence type="ECO:0000256" key="4">
    <source>
        <dbReference type="PROSITE-ProRule" id="PRU00453"/>
    </source>
</evidence>
<keyword evidence="2 4" id="KW-0863">Zinc-finger</keyword>
<reference evidence="6 7" key="1">
    <citation type="journal article" date="2013" name="PLoS Genet.">
        <title>The genome and development-dependent transcriptomes of Pyronema confluens: a window into fungal evolution.</title>
        <authorList>
            <person name="Traeger S."/>
            <person name="Altegoer F."/>
            <person name="Freitag M."/>
            <person name="Gabaldon T."/>
            <person name="Kempken F."/>
            <person name="Kumar A."/>
            <person name="Marcet-Houben M."/>
            <person name="Poggeler S."/>
            <person name="Stajich J.E."/>
            <person name="Nowrousian M."/>
        </authorList>
    </citation>
    <scope>NUCLEOTIDE SEQUENCE [LARGE SCALE GENOMIC DNA]</scope>
    <source>
        <strain evidence="7">CBS 100304</strain>
        <tissue evidence="6">Vegetative mycelium</tissue>
    </source>
</reference>
<dbReference type="Proteomes" id="UP000018144">
    <property type="component" value="Unassembled WGS sequence"/>
</dbReference>
<feature type="domain" description="HIT-type" evidence="5">
    <location>
        <begin position="186"/>
        <end position="218"/>
    </location>
</feature>
<dbReference type="eggNOG" id="KOG3362">
    <property type="taxonomic scope" value="Eukaryota"/>
</dbReference>
<sequence>MPPTVEVLPKSTTISGANWTYTTLPPAHAVSGGLPASTGGRGARNRHSNFENTAARQRQINSRISDLEKDNYRETHIPLPKKENNRGRISRYEILSSTLYRALNVRRILLSQKTFVNHLADEEALHPTAVRARRSSSAEPGAEGDMEFEKAEINECAIDDEESSGPPLGYARAVSRPSRRPSRTFCEICGYWGNYRCGKCGARYCGLECSGVHQETRCQRMYG</sequence>
<evidence type="ECO:0000313" key="6">
    <source>
        <dbReference type="EMBL" id="CCX30434.1"/>
    </source>
</evidence>
<dbReference type="Gene3D" id="3.30.60.190">
    <property type="match status" value="1"/>
</dbReference>